<dbReference type="InterPro" id="IPR011035">
    <property type="entry name" value="Ribosomal_bL25/Gln-tRNA_synth"/>
</dbReference>
<evidence type="ECO:0000256" key="2">
    <source>
        <dbReference type="ARBA" id="ARBA00022884"/>
    </source>
</evidence>
<keyword evidence="10" id="KW-1185">Reference proteome</keyword>
<comment type="similarity">
    <text evidence="5">Belongs to the bacterial ribosomal protein bL25 family. CTC subfamily.</text>
</comment>
<keyword evidence="4 5" id="KW-0687">Ribonucleoprotein</keyword>
<accession>A0ABW2UVG7</accession>
<organism evidence="9 10">
    <name type="scientific">Lentibacillus kimchii</name>
    <dbReference type="NCBI Taxonomy" id="1542911"/>
    <lineage>
        <taxon>Bacteria</taxon>
        <taxon>Bacillati</taxon>
        <taxon>Bacillota</taxon>
        <taxon>Bacilli</taxon>
        <taxon>Bacillales</taxon>
        <taxon>Bacillaceae</taxon>
        <taxon>Lentibacillus</taxon>
    </lineage>
</organism>
<dbReference type="NCBIfam" id="TIGR00731">
    <property type="entry name" value="bL25_bact_ctc"/>
    <property type="match status" value="1"/>
</dbReference>
<sequence length="210" mass="22922">MAVALKAEKRDNLKTSVTKQIRANGDVPSVVYGKNKESKAITVNNVELVKTIRDEGRNAIISLAVENEQPVDVMLHQYQTDPLRDEMTHADFYIVNMDEAMDVSVGITLDGEPAGEKEGGVLQQPLYEVQVRAKPADIPDTVTVDVSELNIGDTLSVSDLPHSASYEINDEEDTAIATVIPPDTIEDTDEATDENAEPELVDASDDNNNE</sequence>
<dbReference type="GO" id="GO:0005840">
    <property type="term" value="C:ribosome"/>
    <property type="evidence" value="ECO:0007669"/>
    <property type="project" value="UniProtKB-KW"/>
</dbReference>
<evidence type="ECO:0000259" key="8">
    <source>
        <dbReference type="Pfam" id="PF14693"/>
    </source>
</evidence>
<dbReference type="Proteomes" id="UP001596620">
    <property type="component" value="Unassembled WGS sequence"/>
</dbReference>
<comment type="caution">
    <text evidence="9">The sequence shown here is derived from an EMBL/GenBank/DDBJ whole genome shotgun (WGS) entry which is preliminary data.</text>
</comment>
<evidence type="ECO:0000256" key="5">
    <source>
        <dbReference type="HAMAP-Rule" id="MF_01334"/>
    </source>
</evidence>
<keyword evidence="3 5" id="KW-0689">Ribosomal protein</keyword>
<dbReference type="PANTHER" id="PTHR33284">
    <property type="entry name" value="RIBOSOMAL PROTEIN L25/GLN-TRNA SYNTHETASE, ANTI-CODON-BINDING DOMAIN-CONTAINING PROTEIN"/>
    <property type="match status" value="1"/>
</dbReference>
<comment type="subunit">
    <text evidence="5">Part of the 50S ribosomal subunit; part of the 5S rRNA/L5/L18/L25 subcomplex. Contacts the 5S rRNA. Binds to the 5S rRNA independently of L5 and L18.</text>
</comment>
<evidence type="ECO:0000259" key="7">
    <source>
        <dbReference type="Pfam" id="PF01386"/>
    </source>
</evidence>
<dbReference type="Pfam" id="PF14693">
    <property type="entry name" value="Ribosomal_TL5_C"/>
    <property type="match status" value="1"/>
</dbReference>
<dbReference type="Gene3D" id="2.170.120.20">
    <property type="entry name" value="Ribosomal protein L25, beta domain"/>
    <property type="match status" value="1"/>
</dbReference>
<name>A0ABW2UVG7_9BACI</name>
<dbReference type="RefSeq" id="WP_382358079.1">
    <property type="nucleotide sequence ID" value="NZ_JBHTGR010000006.1"/>
</dbReference>
<evidence type="ECO:0000313" key="9">
    <source>
        <dbReference type="EMBL" id="MFC7746574.1"/>
    </source>
</evidence>
<dbReference type="InterPro" id="IPR020057">
    <property type="entry name" value="Ribosomal_bL25_b-dom"/>
</dbReference>
<feature type="domain" description="Large ribosomal subunit protein bL25 beta" evidence="8">
    <location>
        <begin position="101"/>
        <end position="182"/>
    </location>
</feature>
<feature type="domain" description="Large ribosomal subunit protein bL25 L25" evidence="7">
    <location>
        <begin position="5"/>
        <end position="92"/>
    </location>
</feature>
<dbReference type="InterPro" id="IPR020930">
    <property type="entry name" value="Ribosomal_uL5_bac-type"/>
</dbReference>
<dbReference type="CDD" id="cd00495">
    <property type="entry name" value="Ribosomal_L25_TL5_CTC"/>
    <property type="match status" value="1"/>
</dbReference>
<dbReference type="Pfam" id="PF01386">
    <property type="entry name" value="Ribosomal_L25p"/>
    <property type="match status" value="1"/>
</dbReference>
<comment type="function">
    <text evidence="5">This is one of the proteins that binds to the 5S RNA in the ribosome where it forms part of the central protuberance.</text>
</comment>
<evidence type="ECO:0000256" key="3">
    <source>
        <dbReference type="ARBA" id="ARBA00022980"/>
    </source>
</evidence>
<feature type="region of interest" description="Disordered" evidence="6">
    <location>
        <begin position="172"/>
        <end position="210"/>
    </location>
</feature>
<dbReference type="HAMAP" id="MF_01334">
    <property type="entry name" value="Ribosomal_bL25_CTC"/>
    <property type="match status" value="1"/>
</dbReference>
<evidence type="ECO:0000256" key="1">
    <source>
        <dbReference type="ARBA" id="ARBA00022730"/>
    </source>
</evidence>
<dbReference type="InterPro" id="IPR037121">
    <property type="entry name" value="Ribosomal_bL25_C"/>
</dbReference>
<dbReference type="InterPro" id="IPR001021">
    <property type="entry name" value="Ribosomal_bL25_long"/>
</dbReference>
<dbReference type="Gene3D" id="2.40.240.10">
    <property type="entry name" value="Ribosomal Protein L25, Chain P"/>
    <property type="match status" value="1"/>
</dbReference>
<keyword evidence="1 5" id="KW-0699">rRNA-binding</keyword>
<dbReference type="NCBIfam" id="NF004133">
    <property type="entry name" value="PRK05618.2-4"/>
    <property type="match status" value="1"/>
</dbReference>
<dbReference type="SUPFAM" id="SSF50715">
    <property type="entry name" value="Ribosomal protein L25-like"/>
    <property type="match status" value="1"/>
</dbReference>
<dbReference type="InterPro" id="IPR029751">
    <property type="entry name" value="Ribosomal_L25_dom"/>
</dbReference>
<gene>
    <name evidence="5" type="primary">rplY</name>
    <name evidence="5" type="synonym">ctc</name>
    <name evidence="9" type="ORF">ACFQU8_04875</name>
</gene>
<protein>
    <recommendedName>
        <fullName evidence="5">Large ribosomal subunit protein bL25</fullName>
    </recommendedName>
    <alternativeName>
        <fullName evidence="5">General stress protein CTC</fullName>
    </alternativeName>
</protein>
<dbReference type="EMBL" id="JBHTGR010000006">
    <property type="protein sequence ID" value="MFC7746574.1"/>
    <property type="molecule type" value="Genomic_DNA"/>
</dbReference>
<dbReference type="PANTHER" id="PTHR33284:SF1">
    <property type="entry name" value="RIBOSOMAL PROTEIN L25_GLN-TRNA SYNTHETASE, ANTI-CODON-BINDING DOMAIN-CONTAINING PROTEIN"/>
    <property type="match status" value="1"/>
</dbReference>
<evidence type="ECO:0000256" key="4">
    <source>
        <dbReference type="ARBA" id="ARBA00023274"/>
    </source>
</evidence>
<keyword evidence="2 5" id="KW-0694">RNA-binding</keyword>
<evidence type="ECO:0000313" key="10">
    <source>
        <dbReference type="Proteomes" id="UP001596620"/>
    </source>
</evidence>
<feature type="compositionally biased region" description="Acidic residues" evidence="6">
    <location>
        <begin position="184"/>
        <end position="210"/>
    </location>
</feature>
<dbReference type="InterPro" id="IPR020056">
    <property type="entry name" value="Rbsml_bL25/Gln-tRNA_synth_N"/>
</dbReference>
<proteinExistence type="inferred from homology"/>
<evidence type="ECO:0000256" key="6">
    <source>
        <dbReference type="SAM" id="MobiDB-lite"/>
    </source>
</evidence>
<reference evidence="10" key="1">
    <citation type="journal article" date="2019" name="Int. J. Syst. Evol. Microbiol.">
        <title>The Global Catalogue of Microorganisms (GCM) 10K type strain sequencing project: providing services to taxonomists for standard genome sequencing and annotation.</title>
        <authorList>
            <consortium name="The Broad Institute Genomics Platform"/>
            <consortium name="The Broad Institute Genome Sequencing Center for Infectious Disease"/>
            <person name="Wu L."/>
            <person name="Ma J."/>
        </authorList>
    </citation>
    <scope>NUCLEOTIDE SEQUENCE [LARGE SCALE GENOMIC DNA]</scope>
    <source>
        <strain evidence="10">JCM 30234</strain>
    </source>
</reference>